<evidence type="ECO:0000256" key="1">
    <source>
        <dbReference type="SAM" id="MobiDB-lite"/>
    </source>
</evidence>
<gene>
    <name evidence="2" type="ORF">PCANC_15789</name>
</gene>
<proteinExistence type="predicted"/>
<evidence type="ECO:0000313" key="3">
    <source>
        <dbReference type="Proteomes" id="UP000235388"/>
    </source>
</evidence>
<dbReference type="EMBL" id="PGCJ01000831">
    <property type="protein sequence ID" value="PLW18466.1"/>
    <property type="molecule type" value="Genomic_DNA"/>
</dbReference>
<feature type="compositionally biased region" description="Basic and acidic residues" evidence="1">
    <location>
        <begin position="170"/>
        <end position="181"/>
    </location>
</feature>
<dbReference type="Proteomes" id="UP000235388">
    <property type="component" value="Unassembled WGS sequence"/>
</dbReference>
<name>A0A2N5SZ04_9BASI</name>
<feature type="compositionally biased region" description="Polar residues" evidence="1">
    <location>
        <begin position="44"/>
        <end position="55"/>
    </location>
</feature>
<keyword evidence="3" id="KW-1185">Reference proteome</keyword>
<feature type="region of interest" description="Disordered" evidence="1">
    <location>
        <begin position="146"/>
        <end position="183"/>
    </location>
</feature>
<organism evidence="2 3">
    <name type="scientific">Puccinia coronata f. sp. avenae</name>
    <dbReference type="NCBI Taxonomy" id="200324"/>
    <lineage>
        <taxon>Eukaryota</taxon>
        <taxon>Fungi</taxon>
        <taxon>Dikarya</taxon>
        <taxon>Basidiomycota</taxon>
        <taxon>Pucciniomycotina</taxon>
        <taxon>Pucciniomycetes</taxon>
        <taxon>Pucciniales</taxon>
        <taxon>Pucciniaceae</taxon>
        <taxon>Puccinia</taxon>
    </lineage>
</organism>
<comment type="caution">
    <text evidence="2">The sequence shown here is derived from an EMBL/GenBank/DDBJ whole genome shotgun (WGS) entry which is preliminary data.</text>
</comment>
<evidence type="ECO:0000313" key="2">
    <source>
        <dbReference type="EMBL" id="PLW18466.1"/>
    </source>
</evidence>
<reference evidence="2 3" key="1">
    <citation type="submission" date="2017-11" db="EMBL/GenBank/DDBJ databases">
        <title>De novo assembly and phasing of dikaryotic genomes from two isolates of Puccinia coronata f. sp. avenae, the causal agent of oat crown rust.</title>
        <authorList>
            <person name="Miller M.E."/>
            <person name="Zhang Y."/>
            <person name="Omidvar V."/>
            <person name="Sperschneider J."/>
            <person name="Schwessinger B."/>
            <person name="Raley C."/>
            <person name="Palmer J.M."/>
            <person name="Garnica D."/>
            <person name="Upadhyaya N."/>
            <person name="Rathjen J."/>
            <person name="Taylor J.M."/>
            <person name="Park R.F."/>
            <person name="Dodds P.N."/>
            <person name="Hirsch C.D."/>
            <person name="Kianian S.F."/>
            <person name="Figueroa M."/>
        </authorList>
    </citation>
    <scope>NUCLEOTIDE SEQUENCE [LARGE SCALE GENOMIC DNA]</scope>
    <source>
        <strain evidence="2">12NC29</strain>
    </source>
</reference>
<protein>
    <submittedName>
        <fullName evidence="2">Uncharacterized protein</fullName>
    </submittedName>
</protein>
<feature type="compositionally biased region" description="Low complexity" evidence="1">
    <location>
        <begin position="16"/>
        <end position="43"/>
    </location>
</feature>
<accession>A0A2N5SZ04</accession>
<sequence>MIPSHSARNPLDGKKSLGQSRNGSSSFSSANNFGDNPSNNNSSTQDLLEISSNQETKSESEDQSVFHPPPALARNPTTSQPQKPTRICLRLNQIPKRQGLGQEPPPPEGNWPCCASTNVGIWPRAASPPPVEDSNLGLEKVAAGAEAWAPPTDKQSTSKITTRKCGRPRKLPEKPPAKEFRPAPLTDADWDRIEACGAANFDAIWKACEEEELKMKKANGQKAAGATKLVMCYPNFG</sequence>
<dbReference type="AlphaFoldDB" id="A0A2N5SZ04"/>
<feature type="region of interest" description="Disordered" evidence="1">
    <location>
        <begin position="1"/>
        <end position="84"/>
    </location>
</feature>